<evidence type="ECO:0000256" key="1">
    <source>
        <dbReference type="ARBA" id="ARBA00004141"/>
    </source>
</evidence>
<comment type="subcellular location">
    <subcellularLocation>
        <location evidence="1">Membrane</location>
        <topology evidence="1">Multi-pass membrane protein</topology>
    </subcellularLocation>
</comment>
<dbReference type="Pfam" id="PF03595">
    <property type="entry name" value="SLAC1"/>
    <property type="match status" value="1"/>
</dbReference>
<sequence length="531" mass="58302">MSQDPQRQLEDGERRTATGFPGRVNGRHSVFSANNFRRRPTRIFAAVISLGESIEMPSAWIRGAAAMADDMDPYFNFMTLTENDVWHIRDARCSSWKWQTRDAASYDPSGYQQPSTTVRMPETRPRSAKHHGDEESSYHDNLHPNDVDDHKANPRYARPVDRLRHFTWAWFACTMSTGAVAVVLANTPFRFRGLDVLAKIFFVLDLALFALFCAAIAYRFARRPAVALRSLHHPKEALFFGSFWVSIALMLNLAQTYGVPVCGPWLVTAMRVCFWAYAGCALCVAVFQYATLFVAERLPVDGAMPAWVFPVYPFLVIGPLAGVVVKTQPPGHQLPIWVGAVMLQGLGWTVAMFMYGIYVMRLMSSNLPDAGSRPGMFISVGPAGYTSAGLVSVGNAAPTVVPAGWLSVNTLDVGDVVKVVAVVAGLFLLLVAFWFFALSALGVLAGAVSRREHMGFTLNWWAFIFPNAGLCLAAINVGNALQSDGIRGVTSAVTVMLVVAWLGVAAANVRAVLRGKILWEGRDEDDGMRVD</sequence>
<feature type="transmembrane region" description="Helical" evidence="6">
    <location>
        <begin position="196"/>
        <end position="217"/>
    </location>
</feature>
<dbReference type="Gene3D" id="1.50.10.150">
    <property type="entry name" value="Voltage-dependent anion channel"/>
    <property type="match status" value="1"/>
</dbReference>
<accession>A0A4R8T526</accession>
<feature type="transmembrane region" description="Helical" evidence="6">
    <location>
        <begin position="458"/>
        <end position="477"/>
    </location>
</feature>
<dbReference type="AlphaFoldDB" id="A0A4R8T526"/>
<evidence type="ECO:0000313" key="8">
    <source>
        <dbReference type="Proteomes" id="UP000295604"/>
    </source>
</evidence>
<feature type="transmembrane region" description="Helical" evidence="6">
    <location>
        <begin position="489"/>
        <end position="513"/>
    </location>
</feature>
<reference evidence="7 8" key="1">
    <citation type="submission" date="2018-11" db="EMBL/GenBank/DDBJ databases">
        <title>Genome sequence and assembly of Colletotrichum sidae.</title>
        <authorList>
            <person name="Gan P."/>
            <person name="Shirasu K."/>
        </authorList>
    </citation>
    <scope>NUCLEOTIDE SEQUENCE [LARGE SCALE GENOMIC DNA]</scope>
    <source>
        <strain evidence="7 8">CBS 518.97</strain>
    </source>
</reference>
<dbReference type="EMBL" id="QAPF01000351">
    <property type="protein sequence ID" value="TEA11313.1"/>
    <property type="molecule type" value="Genomic_DNA"/>
</dbReference>
<feature type="compositionally biased region" description="Basic and acidic residues" evidence="5">
    <location>
        <begin position="7"/>
        <end position="16"/>
    </location>
</feature>
<keyword evidence="2 6" id="KW-0812">Transmembrane</keyword>
<feature type="transmembrane region" description="Helical" evidence="6">
    <location>
        <begin position="237"/>
        <end position="254"/>
    </location>
</feature>
<evidence type="ECO:0000256" key="6">
    <source>
        <dbReference type="SAM" id="Phobius"/>
    </source>
</evidence>
<name>A0A4R8T526_9PEZI</name>
<feature type="transmembrane region" description="Helical" evidence="6">
    <location>
        <begin position="376"/>
        <end position="397"/>
    </location>
</feature>
<evidence type="ECO:0000256" key="5">
    <source>
        <dbReference type="SAM" id="MobiDB-lite"/>
    </source>
</evidence>
<dbReference type="InterPro" id="IPR004695">
    <property type="entry name" value="SLAC1/Mae1/Ssu1/TehA"/>
</dbReference>
<dbReference type="GO" id="GO:0016020">
    <property type="term" value="C:membrane"/>
    <property type="evidence" value="ECO:0007669"/>
    <property type="project" value="UniProtKB-SubCell"/>
</dbReference>
<organism evidence="7 8">
    <name type="scientific">Colletotrichum sidae</name>
    <dbReference type="NCBI Taxonomy" id="1347389"/>
    <lineage>
        <taxon>Eukaryota</taxon>
        <taxon>Fungi</taxon>
        <taxon>Dikarya</taxon>
        <taxon>Ascomycota</taxon>
        <taxon>Pezizomycotina</taxon>
        <taxon>Sordariomycetes</taxon>
        <taxon>Hypocreomycetidae</taxon>
        <taxon>Glomerellales</taxon>
        <taxon>Glomerellaceae</taxon>
        <taxon>Colletotrichum</taxon>
        <taxon>Colletotrichum orbiculare species complex</taxon>
    </lineage>
</organism>
<evidence type="ECO:0000256" key="3">
    <source>
        <dbReference type="ARBA" id="ARBA00022989"/>
    </source>
</evidence>
<keyword evidence="3 6" id="KW-1133">Transmembrane helix</keyword>
<proteinExistence type="predicted"/>
<feature type="region of interest" description="Disordered" evidence="5">
    <location>
        <begin position="1"/>
        <end position="25"/>
    </location>
</feature>
<feature type="region of interest" description="Disordered" evidence="5">
    <location>
        <begin position="104"/>
        <end position="151"/>
    </location>
</feature>
<feature type="transmembrane region" description="Helical" evidence="6">
    <location>
        <begin position="336"/>
        <end position="355"/>
    </location>
</feature>
<keyword evidence="8" id="KW-1185">Reference proteome</keyword>
<gene>
    <name evidence="7" type="primary">mae1-0</name>
    <name evidence="7" type="ORF">C8034_v007574</name>
</gene>
<evidence type="ECO:0000256" key="4">
    <source>
        <dbReference type="ARBA" id="ARBA00023136"/>
    </source>
</evidence>
<evidence type="ECO:0000256" key="2">
    <source>
        <dbReference type="ARBA" id="ARBA00022692"/>
    </source>
</evidence>
<feature type="transmembrane region" description="Helical" evidence="6">
    <location>
        <begin position="417"/>
        <end position="446"/>
    </location>
</feature>
<comment type="caution">
    <text evidence="7">The sequence shown here is derived from an EMBL/GenBank/DDBJ whole genome shotgun (WGS) entry which is preliminary data.</text>
</comment>
<feature type="transmembrane region" description="Helical" evidence="6">
    <location>
        <begin position="306"/>
        <end position="324"/>
    </location>
</feature>
<dbReference type="PANTHER" id="PTHR31162:SF0">
    <property type="entry name" value="MALIC ACID TRANSPORT PROTEIN"/>
    <property type="match status" value="1"/>
</dbReference>
<evidence type="ECO:0000313" key="7">
    <source>
        <dbReference type="EMBL" id="TEA11313.1"/>
    </source>
</evidence>
<dbReference type="CDD" id="cd09317">
    <property type="entry name" value="TDT_Mae1_like"/>
    <property type="match status" value="1"/>
</dbReference>
<dbReference type="InterPro" id="IPR038665">
    <property type="entry name" value="Voltage-dep_anion_channel_sf"/>
</dbReference>
<feature type="transmembrane region" description="Helical" evidence="6">
    <location>
        <begin position="274"/>
        <end position="294"/>
    </location>
</feature>
<feature type="transmembrane region" description="Helical" evidence="6">
    <location>
        <begin position="165"/>
        <end position="184"/>
    </location>
</feature>
<protein>
    <submittedName>
        <fullName evidence="7">Malic acid transport protein</fullName>
    </submittedName>
</protein>
<dbReference type="Proteomes" id="UP000295604">
    <property type="component" value="Unassembled WGS sequence"/>
</dbReference>
<dbReference type="PANTHER" id="PTHR31162">
    <property type="entry name" value="MALIC ACID TRANSPORT PROTEIN-RELATED"/>
    <property type="match status" value="1"/>
</dbReference>
<dbReference type="GO" id="GO:0015140">
    <property type="term" value="F:malate transmembrane transporter activity"/>
    <property type="evidence" value="ECO:0007669"/>
    <property type="project" value="InterPro"/>
</dbReference>
<dbReference type="InterPro" id="IPR030185">
    <property type="entry name" value="Mae1"/>
</dbReference>
<keyword evidence="4 6" id="KW-0472">Membrane</keyword>
<feature type="compositionally biased region" description="Basic and acidic residues" evidence="5">
    <location>
        <begin position="121"/>
        <end position="151"/>
    </location>
</feature>